<evidence type="ECO:0000313" key="7">
    <source>
        <dbReference type="Proteomes" id="UP000663870"/>
    </source>
</evidence>
<dbReference type="Proteomes" id="UP000663864">
    <property type="component" value="Unassembled WGS sequence"/>
</dbReference>
<keyword evidence="7" id="KW-1185">Reference proteome</keyword>
<evidence type="ECO:0000313" key="5">
    <source>
        <dbReference type="EMBL" id="CAF1265060.1"/>
    </source>
</evidence>
<dbReference type="EMBL" id="CAJNOU010001888">
    <property type="protein sequence ID" value="CAF1265060.1"/>
    <property type="molecule type" value="Genomic_DNA"/>
</dbReference>
<accession>A0A813XYN7</accession>
<dbReference type="Proteomes" id="UP000663870">
    <property type="component" value="Unassembled WGS sequence"/>
</dbReference>
<evidence type="ECO:0000256" key="1">
    <source>
        <dbReference type="SAM" id="Phobius"/>
    </source>
</evidence>
<dbReference type="InterPro" id="IPR029063">
    <property type="entry name" value="SAM-dependent_MTases_sf"/>
</dbReference>
<evidence type="ECO:0000313" key="3">
    <source>
        <dbReference type="EMBL" id="CAF0967836.1"/>
    </source>
</evidence>
<dbReference type="Proteomes" id="UP000663889">
    <property type="component" value="Unassembled WGS sequence"/>
</dbReference>
<reference evidence="2" key="1">
    <citation type="submission" date="2021-02" db="EMBL/GenBank/DDBJ databases">
        <authorList>
            <person name="Nowell W R."/>
        </authorList>
    </citation>
    <scope>NUCLEOTIDE SEQUENCE</scope>
</reference>
<dbReference type="Proteomes" id="UP000663854">
    <property type="component" value="Unassembled WGS sequence"/>
</dbReference>
<dbReference type="EMBL" id="CAJNOH010000250">
    <property type="protein sequence ID" value="CAF0967836.1"/>
    <property type="molecule type" value="Genomic_DNA"/>
</dbReference>
<sequence length="341" mass="40491">MQTCSSKILTKNIYFIFRMRFRITICIHRKIIFLSMVLLIFIFNYSKNILCDKNRNIYNSTCKTSIDSYKKCYKHVIELVPNENVANGIETYFFLKNQLKTIDKTLNISLYWNQDDRLKPFTNLISSKNQCQILYVGANQAGTDGIEFIKQYQYCHVWFLEPVLQFYDKLIHSDKILRELNTGKHHIYHIGLSNKNHLIDVTLKDIQESEAVTLVGKQDNQQYIDNQQKYKLILRDIAEILFEFNILSKIDNITFNGELNLLHLNCEGCEYDVIERLINTNLTKYIRIIQFGSHRPSTIRSSINQRYCCLQQLLSITHQLQFGIPWAWERWLRYDLINKND</sequence>
<comment type="caution">
    <text evidence="2">The sequence shown here is derived from an EMBL/GenBank/DDBJ whole genome shotgun (WGS) entry which is preliminary data.</text>
</comment>
<feature type="transmembrane region" description="Helical" evidence="1">
    <location>
        <begin position="21"/>
        <end position="45"/>
    </location>
</feature>
<keyword evidence="1" id="KW-0812">Transmembrane</keyword>
<evidence type="ECO:0000313" key="4">
    <source>
        <dbReference type="EMBL" id="CAF1066657.1"/>
    </source>
</evidence>
<dbReference type="EMBL" id="CAJNOT010000165">
    <property type="protein sequence ID" value="CAF0873971.1"/>
    <property type="molecule type" value="Genomic_DNA"/>
</dbReference>
<dbReference type="EMBL" id="CAJNOL010000443">
    <property type="protein sequence ID" value="CAF1066657.1"/>
    <property type="molecule type" value="Genomic_DNA"/>
</dbReference>
<organism evidence="2 6">
    <name type="scientific">Rotaria sordida</name>
    <dbReference type="NCBI Taxonomy" id="392033"/>
    <lineage>
        <taxon>Eukaryota</taxon>
        <taxon>Metazoa</taxon>
        <taxon>Spiralia</taxon>
        <taxon>Gnathifera</taxon>
        <taxon>Rotifera</taxon>
        <taxon>Eurotatoria</taxon>
        <taxon>Bdelloidea</taxon>
        <taxon>Philodinida</taxon>
        <taxon>Philodinidae</taxon>
        <taxon>Rotaria</taxon>
    </lineage>
</organism>
<name>A0A813XYN7_9BILA</name>
<gene>
    <name evidence="4" type="ORF">JXQ802_LOCUS17458</name>
    <name evidence="3" type="ORF">PYM288_LOCUS12952</name>
    <name evidence="5" type="ORF">SEV965_LOCUS24445</name>
    <name evidence="2" type="ORF">ZHD862_LOCUS6029</name>
</gene>
<protein>
    <recommendedName>
        <fullName evidence="8">Methyltransferase FkbM domain-containing protein</fullName>
    </recommendedName>
</protein>
<dbReference type="Gene3D" id="3.40.50.150">
    <property type="entry name" value="Vaccinia Virus protein VP39"/>
    <property type="match status" value="1"/>
</dbReference>
<proteinExistence type="predicted"/>
<evidence type="ECO:0000313" key="2">
    <source>
        <dbReference type="EMBL" id="CAF0873971.1"/>
    </source>
</evidence>
<evidence type="ECO:0000313" key="6">
    <source>
        <dbReference type="Proteomes" id="UP000663864"/>
    </source>
</evidence>
<evidence type="ECO:0008006" key="8">
    <source>
        <dbReference type="Google" id="ProtNLM"/>
    </source>
</evidence>
<dbReference type="AlphaFoldDB" id="A0A813XYN7"/>
<keyword evidence="1" id="KW-1133">Transmembrane helix</keyword>
<keyword evidence="1" id="KW-0472">Membrane</keyword>